<evidence type="ECO:0000256" key="7">
    <source>
        <dbReference type="SAM" id="Phobius"/>
    </source>
</evidence>
<dbReference type="Gene3D" id="1.20.144.10">
    <property type="entry name" value="Phosphatidic acid phosphatase type 2/haloperoxidase"/>
    <property type="match status" value="1"/>
</dbReference>
<dbReference type="Proteomes" id="UP001501257">
    <property type="component" value="Unassembled WGS sequence"/>
</dbReference>
<dbReference type="EMBL" id="BAABLK010000009">
    <property type="protein sequence ID" value="GAA5226070.1"/>
    <property type="molecule type" value="Genomic_DNA"/>
</dbReference>
<dbReference type="InterPro" id="IPR000326">
    <property type="entry name" value="PAP2/HPO"/>
</dbReference>
<feature type="transmembrane region" description="Helical" evidence="7">
    <location>
        <begin position="46"/>
        <end position="69"/>
    </location>
</feature>
<gene>
    <name evidence="9" type="ORF">GCM10025778_06000</name>
</gene>
<keyword evidence="2" id="KW-1003">Cell membrane</keyword>
<evidence type="ECO:0000256" key="3">
    <source>
        <dbReference type="ARBA" id="ARBA00022692"/>
    </source>
</evidence>
<evidence type="ECO:0000256" key="1">
    <source>
        <dbReference type="ARBA" id="ARBA00004651"/>
    </source>
</evidence>
<evidence type="ECO:0000256" key="5">
    <source>
        <dbReference type="ARBA" id="ARBA00022989"/>
    </source>
</evidence>
<dbReference type="Pfam" id="PF01569">
    <property type="entry name" value="PAP2"/>
    <property type="match status" value="1"/>
</dbReference>
<feature type="transmembrane region" description="Helical" evidence="7">
    <location>
        <begin position="147"/>
        <end position="169"/>
    </location>
</feature>
<protein>
    <recommendedName>
        <fullName evidence="8">Phosphatidic acid phosphatase type 2/haloperoxidase domain-containing protein</fullName>
    </recommendedName>
</protein>
<dbReference type="InterPro" id="IPR036938">
    <property type="entry name" value="PAP2/HPO_sf"/>
</dbReference>
<organism evidence="9 10">
    <name type="scientific">Paeniglutamicibacter antarcticus</name>
    <dbReference type="NCBI Taxonomy" id="494023"/>
    <lineage>
        <taxon>Bacteria</taxon>
        <taxon>Bacillati</taxon>
        <taxon>Actinomycetota</taxon>
        <taxon>Actinomycetes</taxon>
        <taxon>Micrococcales</taxon>
        <taxon>Micrococcaceae</taxon>
        <taxon>Paeniglutamicibacter</taxon>
    </lineage>
</organism>
<feature type="domain" description="Phosphatidic acid phosphatase type 2/haloperoxidase" evidence="8">
    <location>
        <begin position="76"/>
        <end position="190"/>
    </location>
</feature>
<accession>A0ABP9TKZ6</accession>
<evidence type="ECO:0000256" key="4">
    <source>
        <dbReference type="ARBA" id="ARBA00022801"/>
    </source>
</evidence>
<evidence type="ECO:0000256" key="2">
    <source>
        <dbReference type="ARBA" id="ARBA00022475"/>
    </source>
</evidence>
<dbReference type="CDD" id="cd03392">
    <property type="entry name" value="PAP2_like_2"/>
    <property type="match status" value="1"/>
</dbReference>
<dbReference type="PANTHER" id="PTHR14969:SF62">
    <property type="entry name" value="DECAPRENYLPHOSPHORYL-5-PHOSPHORIBOSE PHOSPHATASE RV3807C-RELATED"/>
    <property type="match status" value="1"/>
</dbReference>
<keyword evidence="6 7" id="KW-0472">Membrane</keyword>
<feature type="transmembrane region" description="Helical" evidence="7">
    <location>
        <begin position="175"/>
        <end position="194"/>
    </location>
</feature>
<dbReference type="SUPFAM" id="SSF48317">
    <property type="entry name" value="Acid phosphatase/Vanadium-dependent haloperoxidase"/>
    <property type="match status" value="1"/>
</dbReference>
<evidence type="ECO:0000259" key="8">
    <source>
        <dbReference type="SMART" id="SM00014"/>
    </source>
</evidence>
<evidence type="ECO:0000256" key="6">
    <source>
        <dbReference type="ARBA" id="ARBA00023136"/>
    </source>
</evidence>
<comment type="subcellular location">
    <subcellularLocation>
        <location evidence="1">Cell membrane</location>
        <topology evidence="1">Multi-pass membrane protein</topology>
    </subcellularLocation>
</comment>
<name>A0ABP9TKZ6_9MICC</name>
<keyword evidence="3 7" id="KW-0812">Transmembrane</keyword>
<proteinExistence type="predicted"/>
<comment type="caution">
    <text evidence="9">The sequence shown here is derived from an EMBL/GenBank/DDBJ whole genome shotgun (WGS) entry which is preliminary data.</text>
</comment>
<evidence type="ECO:0000313" key="9">
    <source>
        <dbReference type="EMBL" id="GAA5226070.1"/>
    </source>
</evidence>
<keyword evidence="10" id="KW-1185">Reference proteome</keyword>
<evidence type="ECO:0000313" key="10">
    <source>
        <dbReference type="Proteomes" id="UP001501257"/>
    </source>
</evidence>
<feature type="transmembrane region" description="Helical" evidence="7">
    <location>
        <begin position="76"/>
        <end position="97"/>
    </location>
</feature>
<keyword evidence="5 7" id="KW-1133">Transmembrane helix</keyword>
<keyword evidence="4" id="KW-0378">Hydrolase</keyword>
<reference evidence="10" key="1">
    <citation type="journal article" date="2019" name="Int. J. Syst. Evol. Microbiol.">
        <title>The Global Catalogue of Microorganisms (GCM) 10K type strain sequencing project: providing services to taxonomists for standard genome sequencing and annotation.</title>
        <authorList>
            <consortium name="The Broad Institute Genomics Platform"/>
            <consortium name="The Broad Institute Genome Sequencing Center for Infectious Disease"/>
            <person name="Wu L."/>
            <person name="Ma J."/>
        </authorList>
    </citation>
    <scope>NUCLEOTIDE SEQUENCE [LARGE SCALE GENOMIC DNA]</scope>
    <source>
        <strain evidence="10">JCM 18952</strain>
    </source>
</reference>
<dbReference type="PANTHER" id="PTHR14969">
    <property type="entry name" value="SPHINGOSINE-1-PHOSPHATE PHOSPHOHYDROLASE"/>
    <property type="match status" value="1"/>
</dbReference>
<sequence>MLAVIAVFSAGMILKHNLFLTASDMGIVQDLGTHHSEVANLVALGIHHGLGGPFAVVVLVLAAGLVYVLKRSAADALLVIVLTTAGWSLTTVMKVAVSRARPEQGLLSDVLVPDMNGFTSFPSGHTAFAVSLAIAVSLAAWGTRWRYLTVTLAVVFAVTVGVSRVYLGVHYPSDVFAAFVLSAAAVVLVAGLLTSHIPAFNPWRHAAKTAPSAGGERYADPTRMEST</sequence>
<feature type="transmembrane region" description="Helical" evidence="7">
    <location>
        <begin position="117"/>
        <end position="140"/>
    </location>
</feature>
<dbReference type="SMART" id="SM00014">
    <property type="entry name" value="acidPPc"/>
    <property type="match status" value="1"/>
</dbReference>